<proteinExistence type="inferred from homology"/>
<organism evidence="4 5">
    <name type="scientific">Exocentrus adspersus</name>
    <dbReference type="NCBI Taxonomy" id="1586481"/>
    <lineage>
        <taxon>Eukaryota</taxon>
        <taxon>Metazoa</taxon>
        <taxon>Ecdysozoa</taxon>
        <taxon>Arthropoda</taxon>
        <taxon>Hexapoda</taxon>
        <taxon>Insecta</taxon>
        <taxon>Pterygota</taxon>
        <taxon>Neoptera</taxon>
        <taxon>Endopterygota</taxon>
        <taxon>Coleoptera</taxon>
        <taxon>Polyphaga</taxon>
        <taxon>Cucujiformia</taxon>
        <taxon>Chrysomeloidea</taxon>
        <taxon>Cerambycidae</taxon>
        <taxon>Lamiinae</taxon>
        <taxon>Acanthocinini</taxon>
        <taxon>Exocentrus</taxon>
    </lineage>
</organism>
<dbReference type="SUPFAM" id="SSF102588">
    <property type="entry name" value="LmbE-like"/>
    <property type="match status" value="1"/>
</dbReference>
<dbReference type="EMBL" id="JANEYG010000011">
    <property type="protein sequence ID" value="KAJ8921277.1"/>
    <property type="molecule type" value="Genomic_DNA"/>
</dbReference>
<keyword evidence="3" id="KW-0472">Membrane</keyword>
<name>A0AAV8W555_9CUCU</name>
<feature type="transmembrane region" description="Helical" evidence="3">
    <location>
        <begin position="42"/>
        <end position="63"/>
    </location>
</feature>
<dbReference type="GO" id="GO:0000225">
    <property type="term" value="F:N-acetylglucosaminylphosphatidylinositol deacetylase activity"/>
    <property type="evidence" value="ECO:0007669"/>
    <property type="project" value="UniProtKB-EC"/>
</dbReference>
<dbReference type="PANTHER" id="PTHR12993">
    <property type="entry name" value="N-ACETYLGLUCOSAMINYL-PHOSPHATIDYLINOSITOL DE-N-ACETYLASE-RELATED"/>
    <property type="match status" value="1"/>
</dbReference>
<protein>
    <recommendedName>
        <fullName evidence="2">N-acetylglucosaminylphosphatidylinositol deacetylase</fullName>
        <ecNumber evidence="2">3.5.1.89</ecNumber>
    </recommendedName>
</protein>
<comment type="caution">
    <text evidence="4">The sequence shown here is derived from an EMBL/GenBank/DDBJ whole genome shotgun (WGS) entry which is preliminary data.</text>
</comment>
<dbReference type="Pfam" id="PF02585">
    <property type="entry name" value="PIG-L"/>
    <property type="match status" value="1"/>
</dbReference>
<comment type="similarity">
    <text evidence="1">Belongs to the PIGL family.</text>
</comment>
<dbReference type="PANTHER" id="PTHR12993:SF11">
    <property type="entry name" value="N-ACETYLGLUCOSAMINYL-PHOSPHATIDYLINOSITOL DE-N-ACETYLASE"/>
    <property type="match status" value="1"/>
</dbReference>
<dbReference type="InterPro" id="IPR003737">
    <property type="entry name" value="GlcNAc_PI_deacetylase-related"/>
</dbReference>
<dbReference type="EC" id="3.5.1.89" evidence="2"/>
<dbReference type="Gene3D" id="3.40.50.10320">
    <property type="entry name" value="LmbE-like"/>
    <property type="match status" value="1"/>
</dbReference>
<dbReference type="AlphaFoldDB" id="A0AAV8W555"/>
<accession>A0AAV8W555</accession>
<dbReference type="GO" id="GO:0005783">
    <property type="term" value="C:endoplasmic reticulum"/>
    <property type="evidence" value="ECO:0007669"/>
    <property type="project" value="TreeGrafter"/>
</dbReference>
<gene>
    <name evidence="4" type="ORF">NQ315_013749</name>
</gene>
<keyword evidence="3" id="KW-1133">Transmembrane helix</keyword>
<evidence type="ECO:0000256" key="2">
    <source>
        <dbReference type="ARBA" id="ARBA00012176"/>
    </source>
</evidence>
<evidence type="ECO:0000256" key="1">
    <source>
        <dbReference type="ARBA" id="ARBA00006066"/>
    </source>
</evidence>
<evidence type="ECO:0000256" key="3">
    <source>
        <dbReference type="SAM" id="Phobius"/>
    </source>
</evidence>
<dbReference type="InterPro" id="IPR024078">
    <property type="entry name" value="LmbE-like_dom_sf"/>
</dbReference>
<reference evidence="4 5" key="1">
    <citation type="journal article" date="2023" name="Insect Mol. Biol.">
        <title>Genome sequencing provides insights into the evolution of gene families encoding plant cell wall-degrading enzymes in longhorned beetles.</title>
        <authorList>
            <person name="Shin N.R."/>
            <person name="Okamura Y."/>
            <person name="Kirsch R."/>
            <person name="Pauchet Y."/>
        </authorList>
    </citation>
    <scope>NUCLEOTIDE SEQUENCE [LARGE SCALE GENOMIC DNA]</scope>
    <source>
        <strain evidence="4">EAD_L_NR</strain>
    </source>
</reference>
<evidence type="ECO:0000313" key="5">
    <source>
        <dbReference type="Proteomes" id="UP001159042"/>
    </source>
</evidence>
<dbReference type="Proteomes" id="UP001159042">
    <property type="component" value="Unassembled WGS sequence"/>
</dbReference>
<evidence type="ECO:0000313" key="4">
    <source>
        <dbReference type="EMBL" id="KAJ8921277.1"/>
    </source>
</evidence>
<sequence>MNRTIHGWEEFRCLVILEEISEYLSNFISSFTRYLIDTVEHLILACILYIIICIALYVCIVNMEFIPFTRDTRNAKRVLFVIAHPDDECMFFGPAILNYTKKKNCSVYLMCLTTEYLPPLLLAHDKRNTYCEIALDRATENGNHYGMGSKRKKELYSSCKILGIPEGNILIHNHTNLPDAMDVRWPTELVSQLVSNQVDSLNITTLITFDRYGVSRHCNHCCIYYGVANLILDRKLPKYCGVYVLESINTLRKYWFLLDIPLSLILSRFRFVNM</sequence>
<keyword evidence="5" id="KW-1185">Reference proteome</keyword>
<keyword evidence="3" id="KW-0812">Transmembrane</keyword>